<dbReference type="AlphaFoldDB" id="A0A839SZZ4"/>
<evidence type="ECO:0000313" key="2">
    <source>
        <dbReference type="EMBL" id="MBB3101764.1"/>
    </source>
</evidence>
<keyword evidence="1" id="KW-0472">Membrane</keyword>
<dbReference type="RefSeq" id="WP_183164758.1">
    <property type="nucleotide sequence ID" value="NZ_JACHXI010000001.1"/>
</dbReference>
<gene>
    <name evidence="2" type="ORF">FHR87_000124</name>
</gene>
<keyword evidence="3" id="KW-1185">Reference proteome</keyword>
<dbReference type="InterPro" id="IPR011846">
    <property type="entry name" value="Cyd_oper_YbgE"/>
</dbReference>
<name>A0A839SZZ4_AZOMA</name>
<sequence>MIVDSRLLKSRWSRALSLLLATPLALVLLLHPASMLNADGSYSHGLLMLVMLGISSGFIHGLGFDPLALIWRLVFHPLLGWLLMALGYGIIFRTQLLLG</sequence>
<dbReference type="Proteomes" id="UP000549250">
    <property type="component" value="Unassembled WGS sequence"/>
</dbReference>
<feature type="transmembrane region" description="Helical" evidence="1">
    <location>
        <begin position="78"/>
        <end position="98"/>
    </location>
</feature>
<reference evidence="2 3" key="1">
    <citation type="submission" date="2020-08" db="EMBL/GenBank/DDBJ databases">
        <title>Genomic Encyclopedia of Type Strains, Phase III (KMG-III): the genomes of soil and plant-associated and newly described type strains.</title>
        <authorList>
            <person name="Whitman W."/>
        </authorList>
    </citation>
    <scope>NUCLEOTIDE SEQUENCE [LARGE SCALE GENOMIC DNA]</scope>
    <source>
        <strain evidence="2 3">CECT 4462</strain>
    </source>
</reference>
<proteinExistence type="predicted"/>
<keyword evidence="1" id="KW-0812">Transmembrane</keyword>
<keyword evidence="1" id="KW-1133">Transmembrane helix</keyword>
<evidence type="ECO:0000313" key="3">
    <source>
        <dbReference type="Proteomes" id="UP000549250"/>
    </source>
</evidence>
<feature type="transmembrane region" description="Helical" evidence="1">
    <location>
        <begin position="48"/>
        <end position="71"/>
    </location>
</feature>
<evidence type="ECO:0000256" key="1">
    <source>
        <dbReference type="SAM" id="Phobius"/>
    </source>
</evidence>
<accession>A0A839SZZ4</accession>
<comment type="caution">
    <text evidence="2">The sequence shown here is derived from an EMBL/GenBank/DDBJ whole genome shotgun (WGS) entry which is preliminary data.</text>
</comment>
<organism evidence="2 3">
    <name type="scientific">Azomonas macrocytogenes</name>
    <name type="common">Azotobacter macrocytogenes</name>
    <dbReference type="NCBI Taxonomy" id="69962"/>
    <lineage>
        <taxon>Bacteria</taxon>
        <taxon>Pseudomonadati</taxon>
        <taxon>Pseudomonadota</taxon>
        <taxon>Gammaproteobacteria</taxon>
        <taxon>Pseudomonadales</taxon>
        <taxon>Pseudomonadaceae</taxon>
        <taxon>Azomonas</taxon>
    </lineage>
</organism>
<protein>
    <submittedName>
        <fullName evidence="2">Cyd operon protein YbgE</fullName>
    </submittedName>
</protein>
<dbReference type="EMBL" id="JACHXI010000001">
    <property type="protein sequence ID" value="MBB3101764.1"/>
    <property type="molecule type" value="Genomic_DNA"/>
</dbReference>
<dbReference type="Pfam" id="PF09600">
    <property type="entry name" value="Cyd_oper_YbgE"/>
    <property type="match status" value="1"/>
</dbReference>